<sequence>MVTRRRGDHPESFRGAGLLQALQEASPCWPRPAAVHRQPSAQPRSPEGDFVIVPMPPDGPNGGSPRGRGGAGGRGAEAGRLCGAAGVRRGGRAPARRPGPAVRGGGGAQLRGGVDTHAVPGSDTQKRVERLAQKDYSAAEIAEALGEEVADVARSLRKSNHNLRVQHKLFLHLRPSDFTDSWRIRFSIVSASRGRKVLAEGSFPLSALLESSTGKQDGEVVCSSVDGHEVKLDVELGLLVLIPRTEEGADQQCSPGTDESVFLDGHRGAPSMLKRQTTRALGSISKKSFETCCMRALRSPSAMTTAGPRATASPAGPLPVIVGRTRSQAV</sequence>
<comment type="caution">
    <text evidence="2">The sequence shown here is derived from an EMBL/GenBank/DDBJ whole genome shotgun (WGS) entry which is preliminary data.</text>
</comment>
<proteinExistence type="predicted"/>
<name>A0ABN9PTG5_9DINO</name>
<gene>
    <name evidence="2" type="ORF">PCOR1329_LOCUS5705</name>
</gene>
<reference evidence="2" key="1">
    <citation type="submission" date="2023-10" db="EMBL/GenBank/DDBJ databases">
        <authorList>
            <person name="Chen Y."/>
            <person name="Shah S."/>
            <person name="Dougan E. K."/>
            <person name="Thang M."/>
            <person name="Chan C."/>
        </authorList>
    </citation>
    <scope>NUCLEOTIDE SEQUENCE [LARGE SCALE GENOMIC DNA]</scope>
</reference>
<evidence type="ECO:0000256" key="1">
    <source>
        <dbReference type="SAM" id="MobiDB-lite"/>
    </source>
</evidence>
<feature type="region of interest" description="Disordered" evidence="1">
    <location>
        <begin position="30"/>
        <end position="125"/>
    </location>
</feature>
<feature type="compositionally biased region" description="Gly residues" evidence="1">
    <location>
        <begin position="60"/>
        <end position="76"/>
    </location>
</feature>
<protein>
    <submittedName>
        <fullName evidence="2">Uncharacterized protein</fullName>
    </submittedName>
</protein>
<feature type="compositionally biased region" description="Low complexity" evidence="1">
    <location>
        <begin position="78"/>
        <end position="88"/>
    </location>
</feature>
<organism evidence="2 3">
    <name type="scientific">Prorocentrum cordatum</name>
    <dbReference type="NCBI Taxonomy" id="2364126"/>
    <lineage>
        <taxon>Eukaryota</taxon>
        <taxon>Sar</taxon>
        <taxon>Alveolata</taxon>
        <taxon>Dinophyceae</taxon>
        <taxon>Prorocentrales</taxon>
        <taxon>Prorocentraceae</taxon>
        <taxon>Prorocentrum</taxon>
    </lineage>
</organism>
<keyword evidence="3" id="KW-1185">Reference proteome</keyword>
<dbReference type="EMBL" id="CAUYUJ010001512">
    <property type="protein sequence ID" value="CAK0796288.1"/>
    <property type="molecule type" value="Genomic_DNA"/>
</dbReference>
<evidence type="ECO:0000313" key="3">
    <source>
        <dbReference type="Proteomes" id="UP001189429"/>
    </source>
</evidence>
<dbReference type="Proteomes" id="UP001189429">
    <property type="component" value="Unassembled WGS sequence"/>
</dbReference>
<feature type="region of interest" description="Disordered" evidence="1">
    <location>
        <begin position="303"/>
        <end position="330"/>
    </location>
</feature>
<evidence type="ECO:0000313" key="2">
    <source>
        <dbReference type="EMBL" id="CAK0796288.1"/>
    </source>
</evidence>
<accession>A0ABN9PTG5</accession>